<dbReference type="PROSITE" id="PS00105">
    <property type="entry name" value="AA_TRANSFER_CLASS_1"/>
    <property type="match status" value="1"/>
</dbReference>
<name>A0A9D1L842_9FIRM</name>
<dbReference type="SUPFAM" id="SSF53383">
    <property type="entry name" value="PLP-dependent transferases"/>
    <property type="match status" value="1"/>
</dbReference>
<gene>
    <name evidence="3" type="ORF">IAD16_09120</name>
</gene>
<dbReference type="CDD" id="cd00609">
    <property type="entry name" value="AAT_like"/>
    <property type="match status" value="1"/>
</dbReference>
<proteinExistence type="inferred from homology"/>
<comment type="similarity">
    <text evidence="1">Belongs to the class-I pyridoxal-phosphate-dependent aminotransferase family.</text>
</comment>
<keyword evidence="1" id="KW-0808">Transferase</keyword>
<evidence type="ECO:0000313" key="3">
    <source>
        <dbReference type="EMBL" id="HIU28524.1"/>
    </source>
</evidence>
<dbReference type="Pfam" id="PF00155">
    <property type="entry name" value="Aminotran_1_2"/>
    <property type="match status" value="1"/>
</dbReference>
<comment type="caution">
    <text evidence="3">The sequence shown here is derived from an EMBL/GenBank/DDBJ whole genome shotgun (WGS) entry which is preliminary data.</text>
</comment>
<organism evidence="3 4">
    <name type="scientific">Candidatus Fimisoma avicola</name>
    <dbReference type="NCBI Taxonomy" id="2840826"/>
    <lineage>
        <taxon>Bacteria</taxon>
        <taxon>Bacillati</taxon>
        <taxon>Bacillota</taxon>
        <taxon>Clostridia</taxon>
        <taxon>Eubacteriales</taxon>
        <taxon>Candidatus Fimisoma</taxon>
    </lineage>
</organism>
<dbReference type="InterPro" id="IPR015422">
    <property type="entry name" value="PyrdxlP-dep_Trfase_small"/>
</dbReference>
<dbReference type="PANTHER" id="PTHR43510:SF1">
    <property type="entry name" value="AMINOTRANSFERASE FUNCTION, HYPOTHETICAL (EUROFUNG)"/>
    <property type="match status" value="1"/>
</dbReference>
<dbReference type="InterPro" id="IPR004838">
    <property type="entry name" value="NHTrfase_class1_PyrdxlP-BS"/>
</dbReference>
<evidence type="ECO:0000256" key="1">
    <source>
        <dbReference type="RuleBase" id="RU000481"/>
    </source>
</evidence>
<evidence type="ECO:0000313" key="4">
    <source>
        <dbReference type="Proteomes" id="UP000824091"/>
    </source>
</evidence>
<comment type="cofactor">
    <cofactor evidence="1">
        <name>pyridoxal 5'-phosphate</name>
        <dbReference type="ChEBI" id="CHEBI:597326"/>
    </cofactor>
</comment>
<dbReference type="AlphaFoldDB" id="A0A9D1L842"/>
<dbReference type="EMBL" id="DVMO01000143">
    <property type="protein sequence ID" value="HIU28524.1"/>
    <property type="molecule type" value="Genomic_DNA"/>
</dbReference>
<sequence length="381" mass="42863">MKLAWFGVEEWLNPMDSLAKVNLGSSCVKAFTMDELFRVTGQDEQAFLKDMETMSLHYHHGDATGSPRVKKAVCGIYPKGNVTPDQVMMVHGGTGANDIVIMGLLEPGDNTVVVKPSYQQHYDISKSIGIETRIVQLKEEEDYKLDFDALRAACDENTKLITLTNPNNPIGITLYEDGLSKIVEIAKEFDAYILCDEMYRGMDETYMPSILDFGYDKAISVSSLSKMFSMAGTRIGWIVCKDKEVYEEFKTRRSYNTICCGIIDEIIGSIALENYEKVWARARSILAPNKKIVEDWVKTQPHLSLKGDPKGTTCLIKYDYDVASETLAKDAMNDPRKILFVPGDYFDMPGTIRVGYGAFGDPEKLKEGLAEFGDYLKKWEK</sequence>
<dbReference type="InterPro" id="IPR004839">
    <property type="entry name" value="Aminotransferase_I/II_large"/>
</dbReference>
<dbReference type="EC" id="2.6.1.-" evidence="1"/>
<reference evidence="3" key="1">
    <citation type="submission" date="2020-10" db="EMBL/GenBank/DDBJ databases">
        <authorList>
            <person name="Gilroy R."/>
        </authorList>
    </citation>
    <scope>NUCLEOTIDE SEQUENCE</scope>
    <source>
        <strain evidence="3">11300</strain>
    </source>
</reference>
<evidence type="ECO:0000259" key="2">
    <source>
        <dbReference type="Pfam" id="PF00155"/>
    </source>
</evidence>
<feature type="domain" description="Aminotransferase class I/classII large" evidence="2">
    <location>
        <begin position="61"/>
        <end position="370"/>
    </location>
</feature>
<dbReference type="GO" id="GO:0008483">
    <property type="term" value="F:transaminase activity"/>
    <property type="evidence" value="ECO:0007669"/>
    <property type="project" value="UniProtKB-KW"/>
</dbReference>
<reference evidence="3" key="2">
    <citation type="journal article" date="2021" name="PeerJ">
        <title>Extensive microbial diversity within the chicken gut microbiome revealed by metagenomics and culture.</title>
        <authorList>
            <person name="Gilroy R."/>
            <person name="Ravi A."/>
            <person name="Getino M."/>
            <person name="Pursley I."/>
            <person name="Horton D.L."/>
            <person name="Alikhan N.F."/>
            <person name="Baker D."/>
            <person name="Gharbi K."/>
            <person name="Hall N."/>
            <person name="Watson M."/>
            <person name="Adriaenssens E.M."/>
            <person name="Foster-Nyarko E."/>
            <person name="Jarju S."/>
            <person name="Secka A."/>
            <person name="Antonio M."/>
            <person name="Oren A."/>
            <person name="Chaudhuri R.R."/>
            <person name="La Ragione R."/>
            <person name="Hildebrand F."/>
            <person name="Pallen M.J."/>
        </authorList>
    </citation>
    <scope>NUCLEOTIDE SEQUENCE</scope>
    <source>
        <strain evidence="3">11300</strain>
    </source>
</reference>
<dbReference type="PANTHER" id="PTHR43510">
    <property type="entry name" value="AMINOTRANSFERASE FUNCTION, HYPOTHETICAL (EUROFUNG)"/>
    <property type="match status" value="1"/>
</dbReference>
<dbReference type="Gene3D" id="3.40.640.10">
    <property type="entry name" value="Type I PLP-dependent aspartate aminotransferase-like (Major domain)"/>
    <property type="match status" value="1"/>
</dbReference>
<dbReference type="Proteomes" id="UP000824091">
    <property type="component" value="Unassembled WGS sequence"/>
</dbReference>
<dbReference type="InterPro" id="IPR015421">
    <property type="entry name" value="PyrdxlP-dep_Trfase_major"/>
</dbReference>
<dbReference type="Gene3D" id="3.90.1150.10">
    <property type="entry name" value="Aspartate Aminotransferase, domain 1"/>
    <property type="match status" value="1"/>
</dbReference>
<dbReference type="GO" id="GO:0030170">
    <property type="term" value="F:pyridoxal phosphate binding"/>
    <property type="evidence" value="ECO:0007669"/>
    <property type="project" value="InterPro"/>
</dbReference>
<accession>A0A9D1L842</accession>
<dbReference type="InterPro" id="IPR015424">
    <property type="entry name" value="PyrdxlP-dep_Trfase"/>
</dbReference>
<protein>
    <recommendedName>
        <fullName evidence="1">Aminotransferase</fullName>
        <ecNumber evidence="1">2.6.1.-</ecNumber>
    </recommendedName>
</protein>
<keyword evidence="1 3" id="KW-0032">Aminotransferase</keyword>